<dbReference type="Proteomes" id="UP000780345">
    <property type="component" value="Unassembled WGS sequence"/>
</dbReference>
<name>A0A930DIA8_NEISI</name>
<organism evidence="2 3">
    <name type="scientific">Neisseria sicca</name>
    <dbReference type="NCBI Taxonomy" id="490"/>
    <lineage>
        <taxon>Bacteria</taxon>
        <taxon>Pseudomonadati</taxon>
        <taxon>Pseudomonadota</taxon>
        <taxon>Betaproteobacteria</taxon>
        <taxon>Neisseriales</taxon>
        <taxon>Neisseriaceae</taxon>
        <taxon>Neisseria</taxon>
    </lineage>
</organism>
<gene>
    <name evidence="2" type="ORF">HXM80_02700</name>
</gene>
<evidence type="ECO:0000313" key="3">
    <source>
        <dbReference type="Proteomes" id="UP000780345"/>
    </source>
</evidence>
<protein>
    <submittedName>
        <fullName evidence="2">Uncharacterized protein</fullName>
    </submittedName>
</protein>
<feature type="region of interest" description="Disordered" evidence="1">
    <location>
        <begin position="1"/>
        <end position="20"/>
    </location>
</feature>
<evidence type="ECO:0000313" key="2">
    <source>
        <dbReference type="EMBL" id="MBF1264595.1"/>
    </source>
</evidence>
<sequence length="63" mass="6614">MGYAHDHTASSTTRSSESASINEVKANAASFVETQIQISDDLWVKVAGEAHATTAPIFGFSAT</sequence>
<dbReference type="EMBL" id="JABZQQ010000013">
    <property type="protein sequence ID" value="MBF1264595.1"/>
    <property type="molecule type" value="Genomic_DNA"/>
</dbReference>
<dbReference type="RefSeq" id="WP_311152561.1">
    <property type="nucleotide sequence ID" value="NZ_CAUOMS010000076.1"/>
</dbReference>
<comment type="caution">
    <text evidence="2">The sequence shown here is derived from an EMBL/GenBank/DDBJ whole genome shotgun (WGS) entry which is preliminary data.</text>
</comment>
<evidence type="ECO:0000256" key="1">
    <source>
        <dbReference type="SAM" id="MobiDB-lite"/>
    </source>
</evidence>
<accession>A0A930DIA8</accession>
<feature type="compositionally biased region" description="Low complexity" evidence="1">
    <location>
        <begin position="9"/>
        <end position="20"/>
    </location>
</feature>
<dbReference type="AlphaFoldDB" id="A0A930DIA8"/>
<reference evidence="2" key="1">
    <citation type="submission" date="2020-04" db="EMBL/GenBank/DDBJ databases">
        <title>Deep metagenomics examines the oral microbiome during advanced dental caries in children, revealing novel taxa and co-occurrences with host molecules.</title>
        <authorList>
            <person name="Baker J.L."/>
            <person name="Morton J.T."/>
            <person name="Dinis M."/>
            <person name="Alvarez R."/>
            <person name="Tran N.C."/>
            <person name="Knight R."/>
            <person name="Edlund A."/>
        </authorList>
    </citation>
    <scope>NUCLEOTIDE SEQUENCE</scope>
    <source>
        <strain evidence="2">JCVI_32_bin.62</strain>
    </source>
</reference>
<proteinExistence type="predicted"/>